<accession>A0A9D9ELQ3</accession>
<comment type="caution">
    <text evidence="1">The sequence shown here is derived from an EMBL/GenBank/DDBJ whole genome shotgun (WGS) entry which is preliminary data.</text>
</comment>
<evidence type="ECO:0000313" key="2">
    <source>
        <dbReference type="Proteomes" id="UP000810252"/>
    </source>
</evidence>
<organism evidence="1 2">
    <name type="scientific">Candidatus Cryptobacteroides merdigallinarum</name>
    <dbReference type="NCBI Taxonomy" id="2840770"/>
    <lineage>
        <taxon>Bacteria</taxon>
        <taxon>Pseudomonadati</taxon>
        <taxon>Bacteroidota</taxon>
        <taxon>Bacteroidia</taxon>
        <taxon>Bacteroidales</taxon>
        <taxon>Candidatus Cryptobacteroides</taxon>
    </lineage>
</organism>
<dbReference type="Proteomes" id="UP000810252">
    <property type="component" value="Unassembled WGS sequence"/>
</dbReference>
<name>A0A9D9ELQ3_9BACT</name>
<dbReference type="PANTHER" id="PTHR34301">
    <property type="entry name" value="DNA-BINDING PROTEIN-RELATED"/>
    <property type="match status" value="1"/>
</dbReference>
<evidence type="ECO:0008006" key="3">
    <source>
        <dbReference type="Google" id="ProtNLM"/>
    </source>
</evidence>
<protein>
    <recommendedName>
        <fullName evidence="3">ATPase domain-containing protein</fullName>
    </recommendedName>
</protein>
<reference evidence="1" key="2">
    <citation type="journal article" date="2021" name="PeerJ">
        <title>Extensive microbial diversity within the chicken gut microbiome revealed by metagenomics and culture.</title>
        <authorList>
            <person name="Gilroy R."/>
            <person name="Ravi A."/>
            <person name="Getino M."/>
            <person name="Pursley I."/>
            <person name="Horton D.L."/>
            <person name="Alikhan N.F."/>
            <person name="Baker D."/>
            <person name="Gharbi K."/>
            <person name="Hall N."/>
            <person name="Watson M."/>
            <person name="Adriaenssens E.M."/>
            <person name="Foster-Nyarko E."/>
            <person name="Jarju S."/>
            <person name="Secka A."/>
            <person name="Antonio M."/>
            <person name="Oren A."/>
            <person name="Chaudhuri R.R."/>
            <person name="La Ragione R."/>
            <person name="Hildebrand F."/>
            <person name="Pallen M.J."/>
        </authorList>
    </citation>
    <scope>NUCLEOTIDE SEQUENCE</scope>
    <source>
        <strain evidence="1">20514</strain>
    </source>
</reference>
<reference evidence="1" key="1">
    <citation type="submission" date="2020-10" db="EMBL/GenBank/DDBJ databases">
        <authorList>
            <person name="Gilroy R."/>
        </authorList>
    </citation>
    <scope>NUCLEOTIDE SEQUENCE</scope>
    <source>
        <strain evidence="1">20514</strain>
    </source>
</reference>
<gene>
    <name evidence="1" type="ORF">IAC29_08250</name>
</gene>
<dbReference type="SUPFAM" id="SSF52540">
    <property type="entry name" value="P-loop containing nucleoside triphosphate hydrolases"/>
    <property type="match status" value="1"/>
</dbReference>
<dbReference type="AlphaFoldDB" id="A0A9D9ELQ3"/>
<dbReference type="Gene3D" id="3.40.50.300">
    <property type="entry name" value="P-loop containing nucleotide triphosphate hydrolases"/>
    <property type="match status" value="1"/>
</dbReference>
<sequence length="384" mass="44405">MDTPFIYDRFVTGKNFIGRKSECTALRNLLDNKEHVCIYEPPMAGKMSVIQQTLFNMRISGKQYTVAESDLFNVRSSSQFLLKLGSSLIRSQTSTPAEYEALVSTMLEGTHFRFDQERFSLRDEVLTLEGTPDENDIRKLLSLPYRLAERDGNIFFVVIGEFQSLLALEETEYEMIFRIMSEIFSGADKAAPWQVSFVLTGSKVNAMKHIFEEKKYFYRQVEHLPLNEIDHKEILDHIVRGFLTGGKVIENDLVLGAIKLFRGNIWYINHFCSICDSLSKGYMNEGILMDALGILISVHRHRFMSIADDLTTHQMSLIRAILDGETRFSSAEVIEKYGLNSSANVRRVKDALKKKEIITFNEKDDPEVIDPLFRYWIEKYYFER</sequence>
<dbReference type="EMBL" id="JADIMQ010000115">
    <property type="protein sequence ID" value="MBO8449245.1"/>
    <property type="molecule type" value="Genomic_DNA"/>
</dbReference>
<evidence type="ECO:0000313" key="1">
    <source>
        <dbReference type="EMBL" id="MBO8449245.1"/>
    </source>
</evidence>
<proteinExistence type="predicted"/>
<dbReference type="PANTHER" id="PTHR34301:SF8">
    <property type="entry name" value="ATPASE DOMAIN-CONTAINING PROTEIN"/>
    <property type="match status" value="1"/>
</dbReference>
<dbReference type="InterPro" id="IPR027417">
    <property type="entry name" value="P-loop_NTPase"/>
</dbReference>